<dbReference type="Pfam" id="PF19187">
    <property type="entry name" value="HTH_PafC"/>
    <property type="match status" value="1"/>
</dbReference>
<protein>
    <submittedName>
        <fullName evidence="4">Proteasome accessory factor C</fullName>
    </submittedName>
    <submittedName>
        <fullName evidence="5">WYL domain-containing protein</fullName>
    </submittedName>
</protein>
<dbReference type="PROSITE" id="PS52050">
    <property type="entry name" value="WYL"/>
    <property type="match status" value="1"/>
</dbReference>
<dbReference type="AlphaFoldDB" id="A0A4Q2M902"/>
<dbReference type="EMBL" id="SDPM01000004">
    <property type="protein sequence ID" value="RXZ86481.1"/>
    <property type="molecule type" value="Genomic_DNA"/>
</dbReference>
<reference evidence="4 7" key="2">
    <citation type="submission" date="2020-07" db="EMBL/GenBank/DDBJ databases">
        <title>Sequencing the genomes of 1000 actinobacteria strains.</title>
        <authorList>
            <person name="Klenk H.-P."/>
        </authorList>
    </citation>
    <scope>NUCLEOTIDE SEQUENCE [LARGE SCALE GENOMIC DNA]</scope>
    <source>
        <strain evidence="4 7">DSM 23870</strain>
    </source>
</reference>
<dbReference type="Proteomes" id="UP000292686">
    <property type="component" value="Unassembled WGS sequence"/>
</dbReference>
<dbReference type="InterPro" id="IPR026881">
    <property type="entry name" value="WYL_dom"/>
</dbReference>
<sequence>MAAPLRAQDKLTFLLALVPFLIDRSRVSVADAARHFSTTPEHIRQAVTVIAMSGVPGSTNAYLHNDLFDIDWDSFEQHDEIVIVHQVAIDDSPRFSSREAAALIAGLQYLSGLPENIDRDSIASLMAKLARGASSTPSAVAIAGGDVDSTLATIRDAVSGSHSLEFDYVNARGESERRVVDPLRVESADRDWYLRAWCHRREAVRTFRLDRMSEVLVSDVPVADHPDVTLPDTLFQNSADDLTVTLDVASSALPLLADYRARIEDAGAEVTRVSVRVAHVHSLKRLVAGLPGVVRVIDPLEARAAVAEWAEAGAALYEGDDQVSG</sequence>
<dbReference type="GO" id="GO:0000502">
    <property type="term" value="C:proteasome complex"/>
    <property type="evidence" value="ECO:0007669"/>
    <property type="project" value="UniProtKB-KW"/>
</dbReference>
<feature type="domain" description="WYL" evidence="1">
    <location>
        <begin position="150"/>
        <end position="215"/>
    </location>
</feature>
<reference evidence="5 6" key="1">
    <citation type="submission" date="2019-01" db="EMBL/GenBank/DDBJ databases">
        <title>Agromyces.</title>
        <authorList>
            <person name="Li J."/>
        </authorList>
    </citation>
    <scope>NUCLEOTIDE SEQUENCE [LARGE SCALE GENOMIC DNA]</scope>
    <source>
        <strain evidence="5 6">DSM 23870</strain>
    </source>
</reference>
<dbReference type="PANTHER" id="PTHR34580">
    <property type="match status" value="1"/>
</dbReference>
<organism evidence="5 6">
    <name type="scientific">Agromyces atrinae</name>
    <dbReference type="NCBI Taxonomy" id="592376"/>
    <lineage>
        <taxon>Bacteria</taxon>
        <taxon>Bacillati</taxon>
        <taxon>Actinomycetota</taxon>
        <taxon>Actinomycetes</taxon>
        <taxon>Micrococcales</taxon>
        <taxon>Microbacteriaceae</taxon>
        <taxon>Agromyces</taxon>
    </lineage>
</organism>
<evidence type="ECO:0000313" key="7">
    <source>
        <dbReference type="Proteomes" id="UP000581087"/>
    </source>
</evidence>
<gene>
    <name evidence="4" type="ORF">BJ972_000657</name>
    <name evidence="5" type="ORF">ESP50_08730</name>
</gene>
<feature type="domain" description="PafC HTH" evidence="2">
    <location>
        <begin position="9"/>
        <end position="130"/>
    </location>
</feature>
<dbReference type="RefSeq" id="WP_129174181.1">
    <property type="nucleotide sequence ID" value="NZ_JACCBI010000001.1"/>
</dbReference>
<keyword evidence="4" id="KW-0647">Proteasome</keyword>
<dbReference type="InterPro" id="IPR043839">
    <property type="entry name" value="PafC_HTH"/>
</dbReference>
<keyword evidence="6" id="KW-1185">Reference proteome</keyword>
<feature type="domain" description="WCX" evidence="3">
    <location>
        <begin position="242"/>
        <end position="312"/>
    </location>
</feature>
<dbReference type="InterPro" id="IPR057727">
    <property type="entry name" value="WCX_dom"/>
</dbReference>
<dbReference type="Pfam" id="PF13280">
    <property type="entry name" value="WYL"/>
    <property type="match status" value="1"/>
</dbReference>
<dbReference type="Pfam" id="PF25583">
    <property type="entry name" value="WCX"/>
    <property type="match status" value="1"/>
</dbReference>
<dbReference type="InterPro" id="IPR051534">
    <property type="entry name" value="CBASS_pafABC_assoc_protein"/>
</dbReference>
<comment type="caution">
    <text evidence="5">The sequence shown here is derived from an EMBL/GenBank/DDBJ whole genome shotgun (WGS) entry which is preliminary data.</text>
</comment>
<evidence type="ECO:0000259" key="1">
    <source>
        <dbReference type="Pfam" id="PF13280"/>
    </source>
</evidence>
<evidence type="ECO:0000313" key="6">
    <source>
        <dbReference type="Proteomes" id="UP000292686"/>
    </source>
</evidence>
<dbReference type="InterPro" id="IPR028349">
    <property type="entry name" value="PafC-like"/>
</dbReference>
<evidence type="ECO:0000259" key="3">
    <source>
        <dbReference type="Pfam" id="PF25583"/>
    </source>
</evidence>
<name>A0A4Q2M902_9MICO</name>
<accession>A0A4Q2M902</accession>
<evidence type="ECO:0000259" key="2">
    <source>
        <dbReference type="Pfam" id="PF19187"/>
    </source>
</evidence>
<evidence type="ECO:0000313" key="5">
    <source>
        <dbReference type="EMBL" id="RXZ86481.1"/>
    </source>
</evidence>
<dbReference type="OrthoDB" id="3171994at2"/>
<dbReference type="PANTHER" id="PTHR34580:SF1">
    <property type="entry name" value="PROTEIN PAFC"/>
    <property type="match status" value="1"/>
</dbReference>
<dbReference type="PIRSF" id="PIRSF016838">
    <property type="entry name" value="PafC"/>
    <property type="match status" value="1"/>
</dbReference>
<evidence type="ECO:0000313" key="4">
    <source>
        <dbReference type="EMBL" id="NYD66138.1"/>
    </source>
</evidence>
<dbReference type="EMBL" id="JACCBI010000001">
    <property type="protein sequence ID" value="NYD66138.1"/>
    <property type="molecule type" value="Genomic_DNA"/>
</dbReference>
<dbReference type="Proteomes" id="UP000581087">
    <property type="component" value="Unassembled WGS sequence"/>
</dbReference>
<proteinExistence type="predicted"/>